<keyword evidence="2 4" id="KW-0378">Hydrolase</keyword>
<protein>
    <recommendedName>
        <fullName evidence="4">Carboxylic ester hydrolase</fullName>
        <ecNumber evidence="4">3.1.1.-</ecNumber>
    </recommendedName>
</protein>
<comment type="similarity">
    <text evidence="1 4">Belongs to the type-B carboxylesterase/lipase family.</text>
</comment>
<evidence type="ECO:0000259" key="6">
    <source>
        <dbReference type="Pfam" id="PF00135"/>
    </source>
</evidence>
<dbReference type="InterPro" id="IPR029058">
    <property type="entry name" value="AB_hydrolase_fold"/>
</dbReference>
<reference evidence="7" key="1">
    <citation type="journal article" date="2014" name="Int. J. Syst. Evol. Microbiol.">
        <title>Complete genome sequence of Corynebacterium casei LMG S-19264T (=DSM 44701T), isolated from a smear-ripened cheese.</title>
        <authorList>
            <consortium name="US DOE Joint Genome Institute (JGI-PGF)"/>
            <person name="Walter F."/>
            <person name="Albersmeier A."/>
            <person name="Kalinowski J."/>
            <person name="Ruckert C."/>
        </authorList>
    </citation>
    <scope>NUCLEOTIDE SEQUENCE</scope>
    <source>
        <strain evidence="7">VKM Ac-1069</strain>
    </source>
</reference>
<feature type="active site" description="Acyl-ester intermediate" evidence="3">
    <location>
        <position position="201"/>
    </location>
</feature>
<proteinExistence type="inferred from homology"/>
<accession>A0A9W6LBS9</accession>
<evidence type="ECO:0000256" key="1">
    <source>
        <dbReference type="ARBA" id="ARBA00005964"/>
    </source>
</evidence>
<evidence type="ECO:0000256" key="5">
    <source>
        <dbReference type="SAM" id="MobiDB-lite"/>
    </source>
</evidence>
<dbReference type="InterPro" id="IPR000997">
    <property type="entry name" value="Cholinesterase"/>
</dbReference>
<dbReference type="Proteomes" id="UP001143463">
    <property type="component" value="Unassembled WGS sequence"/>
</dbReference>
<gene>
    <name evidence="7" type="ORF">GCM10017577_62890</name>
</gene>
<name>A0A9W6LBS9_9PSEU</name>
<evidence type="ECO:0000256" key="3">
    <source>
        <dbReference type="PIRSR" id="PIRSR600997-1"/>
    </source>
</evidence>
<evidence type="ECO:0000256" key="4">
    <source>
        <dbReference type="RuleBase" id="RU361235"/>
    </source>
</evidence>
<feature type="domain" description="Carboxylesterase type B" evidence="6">
    <location>
        <begin position="17"/>
        <end position="337"/>
    </location>
</feature>
<feature type="region of interest" description="Disordered" evidence="5">
    <location>
        <begin position="1"/>
        <end position="25"/>
    </location>
</feature>
<dbReference type="InterPro" id="IPR019826">
    <property type="entry name" value="Carboxylesterase_B_AS"/>
</dbReference>
<dbReference type="EC" id="3.1.1.-" evidence="4"/>
<evidence type="ECO:0000313" key="7">
    <source>
        <dbReference type="EMBL" id="GLL15140.1"/>
    </source>
</evidence>
<dbReference type="AlphaFoldDB" id="A0A9W6LBS9"/>
<dbReference type="PROSITE" id="PS00122">
    <property type="entry name" value="CARBOXYLESTERASE_B_1"/>
    <property type="match status" value="1"/>
</dbReference>
<dbReference type="RefSeq" id="WP_063739812.1">
    <property type="nucleotide sequence ID" value="NZ_BAAAUZ010000003.1"/>
</dbReference>
<dbReference type="GO" id="GO:0004104">
    <property type="term" value="F:cholinesterase activity"/>
    <property type="evidence" value="ECO:0007669"/>
    <property type="project" value="InterPro"/>
</dbReference>
<dbReference type="PRINTS" id="PR00878">
    <property type="entry name" value="CHOLNESTRASE"/>
</dbReference>
<dbReference type="EMBL" id="BSFQ01000042">
    <property type="protein sequence ID" value="GLL15140.1"/>
    <property type="molecule type" value="Genomic_DNA"/>
</dbReference>
<dbReference type="PANTHER" id="PTHR43142">
    <property type="entry name" value="CARBOXYLIC ESTER HYDROLASE"/>
    <property type="match status" value="1"/>
</dbReference>
<feature type="active site" description="Charge relay system" evidence="3">
    <location>
        <position position="333"/>
    </location>
</feature>
<comment type="caution">
    <text evidence="7">The sequence shown here is derived from an EMBL/GenBank/DDBJ whole genome shotgun (WGS) entry which is preliminary data.</text>
</comment>
<feature type="active site" description="Charge relay system" evidence="3">
    <location>
        <position position="427"/>
    </location>
</feature>
<dbReference type="PANTHER" id="PTHR43142:SF1">
    <property type="entry name" value="CARBOXYLIC ESTER HYDROLASE"/>
    <property type="match status" value="1"/>
</dbReference>
<dbReference type="Pfam" id="PF00135">
    <property type="entry name" value="COesterase"/>
    <property type="match status" value="2"/>
</dbReference>
<sequence length="503" mass="51341">MQASERSVQESGGQAPEAVTGAGRVRGVEKDGVARFLGVPYAAPPVGPLRFAAPAPVPAWEGVRDCTVPGPNAPQPPRTFGPLDLSPVIGQGWRPGDDHLTVDVWTPDPGGSGLPVMVFVHGGAFVAGEPGAPVYDGTALARAGVVLVSVTYRLGIEGFLPLAGGATNIGLRDQLAALAWVQENAAAFGGDPGNVTVFGESAGAMSVGCLLGSPLAGGLFRRAIVQSGGAEMVHSEGPLRGFAARVAAELGVEPSAEAFRERPLAETLAAQDRMSDPLKRGDLREPDGVDPGFGLGGFCPVVGDDVLPRSPLAAVAEGSAAGVDLITGFNAEEMNLYLVPTGLLGALTDAQTLAGLGAVHPRAAELLATRTEATPGERYAALLTDLVFRGPALRLALAHAGTGSGSTHVYEFAWRSPAFGGGLGACHALELPFVFGTPEHATGPDALAGEDPPRALADEMVAAWTGFARTGDPGWPAFTAEGRVLRRFDTRSVDAAADPVTAA</sequence>
<dbReference type="InterPro" id="IPR002018">
    <property type="entry name" value="CarbesteraseB"/>
</dbReference>
<dbReference type="SUPFAM" id="SSF53474">
    <property type="entry name" value="alpha/beta-Hydrolases"/>
    <property type="match status" value="1"/>
</dbReference>
<feature type="compositionally biased region" description="Polar residues" evidence="5">
    <location>
        <begin position="1"/>
        <end position="12"/>
    </location>
</feature>
<keyword evidence="8" id="KW-1185">Reference proteome</keyword>
<dbReference type="Gene3D" id="3.40.50.1820">
    <property type="entry name" value="alpha/beta hydrolase"/>
    <property type="match status" value="1"/>
</dbReference>
<evidence type="ECO:0000313" key="8">
    <source>
        <dbReference type="Proteomes" id="UP001143463"/>
    </source>
</evidence>
<feature type="domain" description="Carboxylesterase type B" evidence="6">
    <location>
        <begin position="369"/>
        <end position="474"/>
    </location>
</feature>
<organism evidence="7 8">
    <name type="scientific">Pseudonocardia halophobica</name>
    <dbReference type="NCBI Taxonomy" id="29401"/>
    <lineage>
        <taxon>Bacteria</taxon>
        <taxon>Bacillati</taxon>
        <taxon>Actinomycetota</taxon>
        <taxon>Actinomycetes</taxon>
        <taxon>Pseudonocardiales</taxon>
        <taxon>Pseudonocardiaceae</taxon>
        <taxon>Pseudonocardia</taxon>
    </lineage>
</organism>
<reference evidence="7" key="2">
    <citation type="submission" date="2023-01" db="EMBL/GenBank/DDBJ databases">
        <authorList>
            <person name="Sun Q."/>
            <person name="Evtushenko L."/>
        </authorList>
    </citation>
    <scope>NUCLEOTIDE SEQUENCE</scope>
    <source>
        <strain evidence="7">VKM Ac-1069</strain>
    </source>
</reference>
<evidence type="ECO:0000256" key="2">
    <source>
        <dbReference type="ARBA" id="ARBA00022801"/>
    </source>
</evidence>